<accession>A0A6A5ZSY6</accession>
<sequence length="494" mass="54004">MSLTPAMSLSLGGAASPMARCLLQASVKIAAASTYRAYTTGVRPTLAARTLRPRFIQSSRRSFHKGLPSAAPRTSQEWTPWLKALKEHDQSQAIEEERLNRRNTFKALDSESSSPMASVSEALEELTRTRSLQEPPFTLSAIDVSNAIAAKDAKKEIRKLLPGSISNDIAALLVPTLKDESIYLNELQAKIETIRAEEREAEEASTRAEAAESKDQEANFGICIFLLIVAAFFLAMSLIDDPIIIERKSTKEKRSNEETARRRKEEEEERPGLFAKCIPHCPFPTPLFIPSSTSHLEQQSSKMRSLLSAMLSLAPVSSVAPSNAPQCSPNSTDPEWFVSNIRYIVPPSLKLPCFSSNQSRPISFILSNNVESSSHYLCAAAISSPNIWHACLGQQSADSSDGASFKWNEASQKLEINQTYTCSEGPGPTLYEKPGKLAMMIAYMNRTRYTAYGSKVAGVDCTPTSSMAKIGGSQSRVCRLGKLGVVASELTIVV</sequence>
<evidence type="ECO:0000256" key="1">
    <source>
        <dbReference type="SAM" id="Coils"/>
    </source>
</evidence>
<keyword evidence="4" id="KW-1185">Reference proteome</keyword>
<dbReference type="AlphaFoldDB" id="A0A6A5ZSY6"/>
<dbReference type="EMBL" id="ML977310">
    <property type="protein sequence ID" value="KAF2122780.1"/>
    <property type="molecule type" value="Genomic_DNA"/>
</dbReference>
<keyword evidence="1" id="KW-0175">Coiled coil</keyword>
<evidence type="ECO:0000313" key="4">
    <source>
        <dbReference type="Proteomes" id="UP000799770"/>
    </source>
</evidence>
<feature type="transmembrane region" description="Helical" evidence="2">
    <location>
        <begin position="218"/>
        <end position="239"/>
    </location>
</feature>
<name>A0A6A5ZSY6_9PLEO</name>
<keyword evidence="2" id="KW-0472">Membrane</keyword>
<evidence type="ECO:0000256" key="2">
    <source>
        <dbReference type="SAM" id="Phobius"/>
    </source>
</evidence>
<proteinExistence type="predicted"/>
<dbReference type="Proteomes" id="UP000799770">
    <property type="component" value="Unassembled WGS sequence"/>
</dbReference>
<protein>
    <submittedName>
        <fullName evidence="3">Uncharacterized protein</fullName>
    </submittedName>
</protein>
<keyword evidence="2" id="KW-1133">Transmembrane helix</keyword>
<reference evidence="3" key="1">
    <citation type="journal article" date="2020" name="Stud. Mycol.">
        <title>101 Dothideomycetes genomes: a test case for predicting lifestyles and emergence of pathogens.</title>
        <authorList>
            <person name="Haridas S."/>
            <person name="Albert R."/>
            <person name="Binder M."/>
            <person name="Bloem J."/>
            <person name="Labutti K."/>
            <person name="Salamov A."/>
            <person name="Andreopoulos B."/>
            <person name="Baker S."/>
            <person name="Barry K."/>
            <person name="Bills G."/>
            <person name="Bluhm B."/>
            <person name="Cannon C."/>
            <person name="Castanera R."/>
            <person name="Culley D."/>
            <person name="Daum C."/>
            <person name="Ezra D."/>
            <person name="Gonzalez J."/>
            <person name="Henrissat B."/>
            <person name="Kuo A."/>
            <person name="Liang C."/>
            <person name="Lipzen A."/>
            <person name="Lutzoni F."/>
            <person name="Magnuson J."/>
            <person name="Mondo S."/>
            <person name="Nolan M."/>
            <person name="Ohm R."/>
            <person name="Pangilinan J."/>
            <person name="Park H.-J."/>
            <person name="Ramirez L."/>
            <person name="Alfaro M."/>
            <person name="Sun H."/>
            <person name="Tritt A."/>
            <person name="Yoshinaga Y."/>
            <person name="Zwiers L.-H."/>
            <person name="Turgeon B."/>
            <person name="Goodwin S."/>
            <person name="Spatafora J."/>
            <person name="Crous P."/>
            <person name="Grigoriev I."/>
        </authorList>
    </citation>
    <scope>NUCLEOTIDE SEQUENCE</scope>
    <source>
        <strain evidence="3">CBS 627.86</strain>
    </source>
</reference>
<feature type="coiled-coil region" evidence="1">
    <location>
        <begin position="177"/>
        <end position="214"/>
    </location>
</feature>
<gene>
    <name evidence="3" type="ORF">BDV96DRAFT_593278</name>
</gene>
<dbReference type="OrthoDB" id="3539798at2759"/>
<keyword evidence="2" id="KW-0812">Transmembrane</keyword>
<organism evidence="3 4">
    <name type="scientific">Lophiotrema nucula</name>
    <dbReference type="NCBI Taxonomy" id="690887"/>
    <lineage>
        <taxon>Eukaryota</taxon>
        <taxon>Fungi</taxon>
        <taxon>Dikarya</taxon>
        <taxon>Ascomycota</taxon>
        <taxon>Pezizomycotina</taxon>
        <taxon>Dothideomycetes</taxon>
        <taxon>Pleosporomycetidae</taxon>
        <taxon>Pleosporales</taxon>
        <taxon>Lophiotremataceae</taxon>
        <taxon>Lophiotrema</taxon>
    </lineage>
</organism>
<evidence type="ECO:0000313" key="3">
    <source>
        <dbReference type="EMBL" id="KAF2122780.1"/>
    </source>
</evidence>